<dbReference type="EMBL" id="CAJNNV010028185">
    <property type="protein sequence ID" value="CAE8623504.1"/>
    <property type="molecule type" value="Genomic_DNA"/>
</dbReference>
<dbReference type="Proteomes" id="UP000654075">
    <property type="component" value="Unassembled WGS sequence"/>
</dbReference>
<comment type="caution">
    <text evidence="2">The sequence shown here is derived from an EMBL/GenBank/DDBJ whole genome shotgun (WGS) entry which is preliminary data.</text>
</comment>
<dbReference type="InterPro" id="IPR009072">
    <property type="entry name" value="Histone-fold"/>
</dbReference>
<feature type="compositionally biased region" description="Acidic residues" evidence="1">
    <location>
        <begin position="42"/>
        <end position="53"/>
    </location>
</feature>
<name>A0A813GB76_POLGL</name>
<feature type="region of interest" description="Disordered" evidence="1">
    <location>
        <begin position="1"/>
        <end position="64"/>
    </location>
</feature>
<protein>
    <recommendedName>
        <fullName evidence="4">Transcription factor CBF/NF-Y/archaeal histone domain-containing protein</fullName>
    </recommendedName>
</protein>
<evidence type="ECO:0000313" key="2">
    <source>
        <dbReference type="EMBL" id="CAE8623504.1"/>
    </source>
</evidence>
<proteinExistence type="predicted"/>
<dbReference type="Gene3D" id="1.10.20.10">
    <property type="entry name" value="Histone, subunit A"/>
    <property type="match status" value="1"/>
</dbReference>
<organism evidence="2 3">
    <name type="scientific">Polarella glacialis</name>
    <name type="common">Dinoflagellate</name>
    <dbReference type="NCBI Taxonomy" id="89957"/>
    <lineage>
        <taxon>Eukaryota</taxon>
        <taxon>Sar</taxon>
        <taxon>Alveolata</taxon>
        <taxon>Dinophyceae</taxon>
        <taxon>Suessiales</taxon>
        <taxon>Suessiaceae</taxon>
        <taxon>Polarella</taxon>
    </lineage>
</organism>
<dbReference type="AlphaFoldDB" id="A0A813GB76"/>
<feature type="region of interest" description="Disordered" evidence="1">
    <location>
        <begin position="129"/>
        <end position="158"/>
    </location>
</feature>
<evidence type="ECO:0000256" key="1">
    <source>
        <dbReference type="SAM" id="MobiDB-lite"/>
    </source>
</evidence>
<reference evidence="2" key="1">
    <citation type="submission" date="2021-02" db="EMBL/GenBank/DDBJ databases">
        <authorList>
            <person name="Dougan E. K."/>
            <person name="Rhodes N."/>
            <person name="Thang M."/>
            <person name="Chan C."/>
        </authorList>
    </citation>
    <scope>NUCLEOTIDE SEQUENCE</scope>
</reference>
<dbReference type="SUPFAM" id="SSF47113">
    <property type="entry name" value="Histone-fold"/>
    <property type="match status" value="1"/>
</dbReference>
<evidence type="ECO:0008006" key="4">
    <source>
        <dbReference type="Google" id="ProtNLM"/>
    </source>
</evidence>
<dbReference type="GO" id="GO:0046982">
    <property type="term" value="F:protein heterodimerization activity"/>
    <property type="evidence" value="ECO:0007669"/>
    <property type="project" value="InterPro"/>
</dbReference>
<feature type="compositionally biased region" description="Acidic residues" evidence="1">
    <location>
        <begin position="1"/>
        <end position="10"/>
    </location>
</feature>
<keyword evidence="3" id="KW-1185">Reference proteome</keyword>
<feature type="compositionally biased region" description="Polar residues" evidence="1">
    <location>
        <begin position="288"/>
        <end position="299"/>
    </location>
</feature>
<feature type="region of interest" description="Disordered" evidence="1">
    <location>
        <begin position="276"/>
        <end position="302"/>
    </location>
</feature>
<sequence>MEDPVEDCSDGEAPALPAPRTPPGVGRFATIVGAQFSGDGKEGEEGEEGEEVSADAARDGPGLTQELEGMLSSAQANLEDLLDAADVEDTVPGDLEAFLDAPRLQDDGTMAVPGLGGEEEQAPFDRLADEMASESEGEAPGGAGEGFEEPLPDEPWSSWPQREREMWERVRPRHVRREAQKLQRLRLPIAGISRLMRLHPALQTKSSEALEVINVSTVLLLQAVVRQAARGKSNGQRVQFEDIRSACLNVKELQFMHPVSSSLDASALVLRNGAEAAPEDGAKAANQPKVSSRRGQTSVAAPGQSLLQASIFAENSKGAGIEVEDQDTDADSGGEQTPEQSKVRSDQGGDAAKGSKRKAPESSKKLPTKAQRRTPGNKKPEVPVGPGFAGLFRRADTAGA</sequence>
<evidence type="ECO:0000313" key="3">
    <source>
        <dbReference type="Proteomes" id="UP000654075"/>
    </source>
</evidence>
<accession>A0A813GB76</accession>
<gene>
    <name evidence="2" type="ORF">PGLA1383_LOCUS40768</name>
</gene>
<feature type="region of interest" description="Disordered" evidence="1">
    <location>
        <begin position="324"/>
        <end position="400"/>
    </location>
</feature>
<feature type="compositionally biased region" description="Basic residues" evidence="1">
    <location>
        <begin position="366"/>
        <end position="376"/>
    </location>
</feature>